<protein>
    <submittedName>
        <fullName evidence="2">Uncharacterized protein</fullName>
    </submittedName>
</protein>
<evidence type="ECO:0000313" key="3">
    <source>
        <dbReference type="Proteomes" id="UP000318478"/>
    </source>
</evidence>
<keyword evidence="3" id="KW-1185">Reference proteome</keyword>
<keyword evidence="1" id="KW-1133">Transmembrane helix</keyword>
<evidence type="ECO:0000313" key="2">
    <source>
        <dbReference type="EMBL" id="TWT78011.1"/>
    </source>
</evidence>
<gene>
    <name evidence="2" type="ORF">Pla123a_18110</name>
</gene>
<feature type="transmembrane region" description="Helical" evidence="1">
    <location>
        <begin position="140"/>
        <end position="166"/>
    </location>
</feature>
<feature type="transmembrane region" description="Helical" evidence="1">
    <location>
        <begin position="35"/>
        <end position="52"/>
    </location>
</feature>
<evidence type="ECO:0000256" key="1">
    <source>
        <dbReference type="SAM" id="Phobius"/>
    </source>
</evidence>
<keyword evidence="1" id="KW-0812">Transmembrane</keyword>
<proteinExistence type="predicted"/>
<feature type="transmembrane region" description="Helical" evidence="1">
    <location>
        <begin position="95"/>
        <end position="120"/>
    </location>
</feature>
<dbReference type="RefSeq" id="WP_146586014.1">
    <property type="nucleotide sequence ID" value="NZ_SJPO01000003.1"/>
</dbReference>
<accession>A0A5C5YT82</accession>
<name>A0A5C5YT82_9BACT</name>
<comment type="caution">
    <text evidence="2">The sequence shown here is derived from an EMBL/GenBank/DDBJ whole genome shotgun (WGS) entry which is preliminary data.</text>
</comment>
<feature type="transmembrane region" description="Helical" evidence="1">
    <location>
        <begin position="58"/>
        <end position="83"/>
    </location>
</feature>
<dbReference type="Proteomes" id="UP000318478">
    <property type="component" value="Unassembled WGS sequence"/>
</dbReference>
<keyword evidence="1" id="KW-0472">Membrane</keyword>
<dbReference type="EMBL" id="SJPO01000003">
    <property type="protein sequence ID" value="TWT78011.1"/>
    <property type="molecule type" value="Genomic_DNA"/>
</dbReference>
<organism evidence="2 3">
    <name type="scientific">Posidoniimonas polymericola</name>
    <dbReference type="NCBI Taxonomy" id="2528002"/>
    <lineage>
        <taxon>Bacteria</taxon>
        <taxon>Pseudomonadati</taxon>
        <taxon>Planctomycetota</taxon>
        <taxon>Planctomycetia</taxon>
        <taxon>Pirellulales</taxon>
        <taxon>Lacipirellulaceae</taxon>
        <taxon>Posidoniimonas</taxon>
    </lineage>
</organism>
<dbReference type="AlphaFoldDB" id="A0A5C5YT82"/>
<reference evidence="2 3" key="1">
    <citation type="submission" date="2019-02" db="EMBL/GenBank/DDBJ databases">
        <title>Deep-cultivation of Planctomycetes and their phenomic and genomic characterization uncovers novel biology.</title>
        <authorList>
            <person name="Wiegand S."/>
            <person name="Jogler M."/>
            <person name="Boedeker C."/>
            <person name="Pinto D."/>
            <person name="Vollmers J."/>
            <person name="Rivas-Marin E."/>
            <person name="Kohn T."/>
            <person name="Peeters S.H."/>
            <person name="Heuer A."/>
            <person name="Rast P."/>
            <person name="Oberbeckmann S."/>
            <person name="Bunk B."/>
            <person name="Jeske O."/>
            <person name="Meyerdierks A."/>
            <person name="Storesund J.E."/>
            <person name="Kallscheuer N."/>
            <person name="Luecker S."/>
            <person name="Lage O.M."/>
            <person name="Pohl T."/>
            <person name="Merkel B.J."/>
            <person name="Hornburger P."/>
            <person name="Mueller R.-W."/>
            <person name="Bruemmer F."/>
            <person name="Labrenz M."/>
            <person name="Spormann A.M."/>
            <person name="Op Den Camp H."/>
            <person name="Overmann J."/>
            <person name="Amann R."/>
            <person name="Jetten M.S.M."/>
            <person name="Mascher T."/>
            <person name="Medema M.H."/>
            <person name="Devos D.P."/>
            <person name="Kaster A.-K."/>
            <person name="Ovreas L."/>
            <person name="Rohde M."/>
            <person name="Galperin M.Y."/>
            <person name="Jogler C."/>
        </authorList>
    </citation>
    <scope>NUCLEOTIDE SEQUENCE [LARGE SCALE GENOMIC DNA]</scope>
    <source>
        <strain evidence="2 3">Pla123a</strain>
    </source>
</reference>
<sequence length="196" mass="20633">MPSAPDNPYASPGVAAERVRPPLGEYGGMPASVKVSVACLALYSLLFLAVLVSDTRQFGVTSVAALITASVFAGGPLPLLGIWLRTPRSRLLSRLVLLLYASLMTFVLVVVGLGAASPGGGVVASPGFAFLGYSVPPSQVWLWTIVHLTTLAVAALCLWAPLVALGRPTAVRYCGRTRRPSDAPLLPDQLPERRED</sequence>